<dbReference type="EMBL" id="JBHMBE010000004">
    <property type="protein sequence ID" value="MFB9646789.1"/>
    <property type="molecule type" value="Genomic_DNA"/>
</dbReference>
<dbReference type="RefSeq" id="WP_344715169.1">
    <property type="nucleotide sequence ID" value="NZ_BAAAWH010000001.1"/>
</dbReference>
<reference evidence="6 7" key="1">
    <citation type="submission" date="2024-09" db="EMBL/GenBank/DDBJ databases">
        <authorList>
            <person name="Sun Q."/>
            <person name="Mori K."/>
        </authorList>
    </citation>
    <scope>NUCLEOTIDE SEQUENCE [LARGE SCALE GENOMIC DNA]</scope>
    <source>
        <strain evidence="6 7">JCM 1342</strain>
    </source>
</reference>
<dbReference type="SMART" id="SM00342">
    <property type="entry name" value="HTH_ARAC"/>
    <property type="match status" value="1"/>
</dbReference>
<keyword evidence="1" id="KW-0805">Transcription regulation</keyword>
<evidence type="ECO:0000259" key="5">
    <source>
        <dbReference type="PROSITE" id="PS01124"/>
    </source>
</evidence>
<dbReference type="Gene3D" id="1.10.10.60">
    <property type="entry name" value="Homeodomain-like"/>
    <property type="match status" value="1"/>
</dbReference>
<proteinExistence type="predicted"/>
<evidence type="ECO:0000256" key="4">
    <source>
        <dbReference type="SAM" id="MobiDB-lite"/>
    </source>
</evidence>
<dbReference type="PANTHER" id="PTHR46796:SF13">
    <property type="entry name" value="HTH-TYPE TRANSCRIPTIONAL ACTIVATOR RHAS"/>
    <property type="match status" value="1"/>
</dbReference>
<accession>A0ABV5T2F6</accession>
<dbReference type="Pfam" id="PF20240">
    <property type="entry name" value="DUF6597"/>
    <property type="match status" value="1"/>
</dbReference>
<feature type="domain" description="HTH araC/xylS-type" evidence="5">
    <location>
        <begin position="200"/>
        <end position="290"/>
    </location>
</feature>
<keyword evidence="3" id="KW-0804">Transcription</keyword>
<name>A0ABV5T2F6_9MICO</name>
<dbReference type="PROSITE" id="PS01124">
    <property type="entry name" value="HTH_ARAC_FAMILY_2"/>
    <property type="match status" value="1"/>
</dbReference>
<comment type="caution">
    <text evidence="6">The sequence shown here is derived from an EMBL/GenBank/DDBJ whole genome shotgun (WGS) entry which is preliminary data.</text>
</comment>
<dbReference type="InterPro" id="IPR018060">
    <property type="entry name" value="HTH_AraC"/>
</dbReference>
<protein>
    <submittedName>
        <fullName evidence="6">Helix-turn-helix domain-containing protein</fullName>
    </submittedName>
</protein>
<evidence type="ECO:0000256" key="1">
    <source>
        <dbReference type="ARBA" id="ARBA00023015"/>
    </source>
</evidence>
<feature type="compositionally biased region" description="Basic and acidic residues" evidence="4">
    <location>
        <begin position="11"/>
        <end position="26"/>
    </location>
</feature>
<sequence>MIDDGAPGDRAPGDRAIDGGREDGAPGEHGMYQELPVPAGLGQVVARLWMLEAHPLRRFEKILPLPSVHVIVNLSTPYRLFDRSGVATLVSDAFVSGIQSEYLVIESPPRIRHVGAELLPAALPAVTDAAPPDVVGRVRDAGTLWTGVDRLVSDVRSAPTPAAAIDVLARFLLAHRTGRVTDPLVAGAVAAIHAEPSGPIADLAARGGVSHRTLIARFRAATGLTPKAYAQIWRFHTFVQTVHEQPGAPDRARSPDWAALAAASGFSDQPHVIRAFRRFSGWTPADYYRRVVEFGPDAASFVPLEDVPITRD</sequence>
<feature type="region of interest" description="Disordered" evidence="4">
    <location>
        <begin position="1"/>
        <end position="33"/>
    </location>
</feature>
<dbReference type="InterPro" id="IPR046532">
    <property type="entry name" value="DUF6597"/>
</dbReference>
<dbReference type="InterPro" id="IPR050204">
    <property type="entry name" value="AraC_XylS_family_regulators"/>
</dbReference>
<keyword evidence="7" id="KW-1185">Reference proteome</keyword>
<dbReference type="PANTHER" id="PTHR46796">
    <property type="entry name" value="HTH-TYPE TRANSCRIPTIONAL ACTIVATOR RHAS-RELATED"/>
    <property type="match status" value="1"/>
</dbReference>
<dbReference type="InterPro" id="IPR009057">
    <property type="entry name" value="Homeodomain-like_sf"/>
</dbReference>
<evidence type="ECO:0000256" key="3">
    <source>
        <dbReference type="ARBA" id="ARBA00023163"/>
    </source>
</evidence>
<evidence type="ECO:0000313" key="7">
    <source>
        <dbReference type="Proteomes" id="UP001589611"/>
    </source>
</evidence>
<keyword evidence="2" id="KW-0238">DNA-binding</keyword>
<organism evidence="6 7">
    <name type="scientific">Microbacterium terregens</name>
    <dbReference type="NCBI Taxonomy" id="69363"/>
    <lineage>
        <taxon>Bacteria</taxon>
        <taxon>Bacillati</taxon>
        <taxon>Actinomycetota</taxon>
        <taxon>Actinomycetes</taxon>
        <taxon>Micrococcales</taxon>
        <taxon>Microbacteriaceae</taxon>
        <taxon>Microbacterium</taxon>
    </lineage>
</organism>
<evidence type="ECO:0000256" key="2">
    <source>
        <dbReference type="ARBA" id="ARBA00023125"/>
    </source>
</evidence>
<feature type="compositionally biased region" description="Low complexity" evidence="4">
    <location>
        <begin position="1"/>
        <end position="10"/>
    </location>
</feature>
<gene>
    <name evidence="6" type="ORF">ACFFPJ_13385</name>
</gene>
<dbReference type="Pfam" id="PF12833">
    <property type="entry name" value="HTH_18"/>
    <property type="match status" value="1"/>
</dbReference>
<dbReference type="SUPFAM" id="SSF46689">
    <property type="entry name" value="Homeodomain-like"/>
    <property type="match status" value="1"/>
</dbReference>
<dbReference type="Proteomes" id="UP001589611">
    <property type="component" value="Unassembled WGS sequence"/>
</dbReference>
<evidence type="ECO:0000313" key="6">
    <source>
        <dbReference type="EMBL" id="MFB9646789.1"/>
    </source>
</evidence>